<proteinExistence type="predicted"/>
<accession>A0A915ESX4</accession>
<evidence type="ECO:0000256" key="1">
    <source>
        <dbReference type="SAM" id="Phobius"/>
    </source>
</evidence>
<organism evidence="2 3">
    <name type="scientific">Ditylenchus dipsaci</name>
    <dbReference type="NCBI Taxonomy" id="166011"/>
    <lineage>
        <taxon>Eukaryota</taxon>
        <taxon>Metazoa</taxon>
        <taxon>Ecdysozoa</taxon>
        <taxon>Nematoda</taxon>
        <taxon>Chromadorea</taxon>
        <taxon>Rhabditida</taxon>
        <taxon>Tylenchina</taxon>
        <taxon>Tylenchomorpha</taxon>
        <taxon>Sphaerularioidea</taxon>
        <taxon>Anguinidae</taxon>
        <taxon>Anguininae</taxon>
        <taxon>Ditylenchus</taxon>
    </lineage>
</organism>
<reference evidence="3" key="1">
    <citation type="submission" date="2022-11" db="UniProtKB">
        <authorList>
            <consortium name="WormBaseParasite"/>
        </authorList>
    </citation>
    <scope>IDENTIFICATION</scope>
</reference>
<feature type="transmembrane region" description="Helical" evidence="1">
    <location>
        <begin position="12"/>
        <end position="31"/>
    </location>
</feature>
<keyword evidence="1" id="KW-0472">Membrane</keyword>
<name>A0A915ESX4_9BILA</name>
<keyword evidence="1" id="KW-1133">Transmembrane helix</keyword>
<keyword evidence="2" id="KW-1185">Reference proteome</keyword>
<keyword evidence="1" id="KW-0812">Transmembrane</keyword>
<evidence type="ECO:0000313" key="3">
    <source>
        <dbReference type="WBParaSite" id="jg8620"/>
    </source>
</evidence>
<dbReference type="Proteomes" id="UP000887574">
    <property type="component" value="Unplaced"/>
</dbReference>
<dbReference type="WBParaSite" id="jg8620">
    <property type="protein sequence ID" value="jg8620"/>
    <property type="gene ID" value="jg8620"/>
</dbReference>
<dbReference type="AlphaFoldDB" id="A0A915ESX4"/>
<sequence>MCFGCPKWVCPAICCVAFVLLIAYLAFYNLMKPCAKTVKSTDLTFTIPTSDGIDLGAPYVHTSFSKPTTTSSLPKTASTITGPIFLVSNQINGCSIVKGQRKTGMRAGGFMHTRFELICNGTLQGETTLWPEPSFFGLLSGDFSGCSEIHLYAKDHRIWISQQHKFATSPRNESYGWSEQVPNNLLSLVKKFALMHSRC</sequence>
<evidence type="ECO:0000313" key="2">
    <source>
        <dbReference type="Proteomes" id="UP000887574"/>
    </source>
</evidence>
<protein>
    <submittedName>
        <fullName evidence="3">Uncharacterized protein</fullName>
    </submittedName>
</protein>